<evidence type="ECO:0000259" key="3">
    <source>
        <dbReference type="Pfam" id="PF01494"/>
    </source>
</evidence>
<keyword evidence="2" id="KW-0503">Monooxygenase</keyword>
<name>A0ABQ3IEE3_9PSEU</name>
<proteinExistence type="predicted"/>
<comment type="caution">
    <text evidence="4">The sequence shown here is derived from an EMBL/GenBank/DDBJ whole genome shotgun (WGS) entry which is preliminary data.</text>
</comment>
<dbReference type="SUPFAM" id="SSF51905">
    <property type="entry name" value="FAD/NAD(P)-binding domain"/>
    <property type="match status" value="1"/>
</dbReference>
<feature type="domain" description="FAD-binding" evidence="3">
    <location>
        <begin position="5"/>
        <end position="338"/>
    </location>
</feature>
<dbReference type="InterPro" id="IPR002938">
    <property type="entry name" value="FAD-bd"/>
</dbReference>
<evidence type="ECO:0000256" key="1">
    <source>
        <dbReference type="ARBA" id="ARBA00023002"/>
    </source>
</evidence>
<dbReference type="Gene3D" id="3.50.50.60">
    <property type="entry name" value="FAD/NAD(P)-binding domain"/>
    <property type="match status" value="1"/>
</dbReference>
<evidence type="ECO:0000313" key="4">
    <source>
        <dbReference type="EMBL" id="GHE80506.1"/>
    </source>
</evidence>
<dbReference type="Pfam" id="PF01494">
    <property type="entry name" value="FAD_binding_3"/>
    <property type="match status" value="1"/>
</dbReference>
<dbReference type="EMBL" id="BNAU01000001">
    <property type="protein sequence ID" value="GHE80506.1"/>
    <property type="molecule type" value="Genomic_DNA"/>
</dbReference>
<dbReference type="InterPro" id="IPR036188">
    <property type="entry name" value="FAD/NAD-bd_sf"/>
</dbReference>
<dbReference type="PANTHER" id="PTHR13789">
    <property type="entry name" value="MONOOXYGENASE"/>
    <property type="match status" value="1"/>
</dbReference>
<keyword evidence="1" id="KW-0560">Oxidoreductase</keyword>
<reference evidence="5" key="1">
    <citation type="journal article" date="2019" name="Int. J. Syst. Evol. Microbiol.">
        <title>The Global Catalogue of Microorganisms (GCM) 10K type strain sequencing project: providing services to taxonomists for standard genome sequencing and annotation.</title>
        <authorList>
            <consortium name="The Broad Institute Genomics Platform"/>
            <consortium name="The Broad Institute Genome Sequencing Center for Infectious Disease"/>
            <person name="Wu L."/>
            <person name="Ma J."/>
        </authorList>
    </citation>
    <scope>NUCLEOTIDE SEQUENCE [LARGE SCALE GENOMIC DNA]</scope>
    <source>
        <strain evidence="5">CGMCC 4.7677</strain>
    </source>
</reference>
<dbReference type="RefSeq" id="WP_191243121.1">
    <property type="nucleotide sequence ID" value="NZ_BNAU01000001.1"/>
</dbReference>
<dbReference type="PRINTS" id="PR00420">
    <property type="entry name" value="RNGMNOXGNASE"/>
</dbReference>
<protein>
    <recommendedName>
        <fullName evidence="3">FAD-binding domain-containing protein</fullName>
    </recommendedName>
</protein>
<gene>
    <name evidence="4" type="ORF">GCM10017786_08310</name>
</gene>
<evidence type="ECO:0000313" key="5">
    <source>
        <dbReference type="Proteomes" id="UP000605897"/>
    </source>
</evidence>
<dbReference type="InterPro" id="IPR050493">
    <property type="entry name" value="FAD-dep_Monooxygenase_BioMet"/>
</dbReference>
<dbReference type="Proteomes" id="UP000605897">
    <property type="component" value="Unassembled WGS sequence"/>
</dbReference>
<organism evidence="4 5">
    <name type="scientific">Amycolatopsis deserti</name>
    <dbReference type="NCBI Taxonomy" id="185696"/>
    <lineage>
        <taxon>Bacteria</taxon>
        <taxon>Bacillati</taxon>
        <taxon>Actinomycetota</taxon>
        <taxon>Actinomycetes</taxon>
        <taxon>Pseudonocardiales</taxon>
        <taxon>Pseudonocardiaceae</taxon>
        <taxon>Amycolatopsis</taxon>
    </lineage>
</organism>
<sequence length="370" mass="39609">MGVGSVLIVGGGIAGLTAAAALGRTGVRCEVVDLTGGAEGSGLGVQNRGIDALHAIGALDEVVAIGAAYDQAPLRFFDAAGDLVSAPPVPPRPDGKPSYLIVYRPRLAEILRRCAERAGATVRIGVSIDRLDQHADRVDVGFTDGTRGSYDLVVGADGLRSTVRRMVFGDEVRPLSTGTVSLRWLPVGAPRGEAGFYYGQDTEMVVVPMHDDMTYVSVQHPDDSLLSDAEGRALLRKKFEQFSSPYLTALARGLTDDQSVLVRRYEWLMVDGPWHRGRVVLIGDAAHATTAHLGSGGVMALEDAVVLAEEIASGEPLEVLLDRFHSRRFPRCHTVVETSVRLSGMQRDGASADEMGAVRWPALQLLSRPY</sequence>
<evidence type="ECO:0000256" key="2">
    <source>
        <dbReference type="ARBA" id="ARBA00023033"/>
    </source>
</evidence>
<accession>A0ABQ3IEE3</accession>
<keyword evidence="5" id="KW-1185">Reference proteome</keyword>
<dbReference type="PANTHER" id="PTHR13789:SF309">
    <property type="entry name" value="PUTATIVE (AFU_ORTHOLOGUE AFUA_6G14510)-RELATED"/>
    <property type="match status" value="1"/>
</dbReference>